<accession>A0A2L2XFB7</accession>
<evidence type="ECO:0000256" key="5">
    <source>
        <dbReference type="ARBA" id="ARBA00023163"/>
    </source>
</evidence>
<feature type="short sequence motif" description="Polymerase core binding" evidence="6">
    <location>
        <begin position="51"/>
        <end position="64"/>
    </location>
</feature>
<reference evidence="9" key="1">
    <citation type="submission" date="2018-02" db="EMBL/GenBank/DDBJ databases">
        <title>Genome sequence of Desulfocucumis palustris strain NAW-5.</title>
        <authorList>
            <person name="Watanabe M."/>
            <person name="Kojima H."/>
            <person name="Fukui M."/>
        </authorList>
    </citation>
    <scope>NUCLEOTIDE SEQUENCE [LARGE SCALE GENOMIC DNA]</scope>
    <source>
        <strain evidence="9">NAW-5</strain>
    </source>
</reference>
<dbReference type="PANTHER" id="PTHR30385:SF6">
    <property type="entry name" value="RNA POLYMERASE SIGMA FACTOR SIGI"/>
    <property type="match status" value="1"/>
</dbReference>
<dbReference type="NCBIfam" id="TIGR02895">
    <property type="entry name" value="spore_sigI"/>
    <property type="match status" value="1"/>
</dbReference>
<dbReference type="GO" id="GO:0016987">
    <property type="term" value="F:sigma factor activity"/>
    <property type="evidence" value="ECO:0007669"/>
    <property type="project" value="UniProtKB-UniRule"/>
</dbReference>
<comment type="activity regulation">
    <text evidence="6">Negatively regulated by the anti-sigma-I factor RsgI.</text>
</comment>
<dbReference type="GO" id="GO:0006352">
    <property type="term" value="P:DNA-templated transcription initiation"/>
    <property type="evidence" value="ECO:0007669"/>
    <property type="project" value="UniProtKB-UniRule"/>
</dbReference>
<gene>
    <name evidence="6" type="primary">sigI</name>
    <name evidence="8" type="ORF">DCCM_4170</name>
</gene>
<dbReference type="InterPro" id="IPR014284">
    <property type="entry name" value="RNA_pol_sigma-70_dom"/>
</dbReference>
<dbReference type="Pfam" id="PF04542">
    <property type="entry name" value="Sigma70_r2"/>
    <property type="match status" value="1"/>
</dbReference>
<dbReference type="AlphaFoldDB" id="A0A2L2XFB7"/>
<dbReference type="NCBIfam" id="TIGR02937">
    <property type="entry name" value="sigma70-ECF"/>
    <property type="match status" value="1"/>
</dbReference>
<keyword evidence="4 6" id="KW-0238">DNA-binding</keyword>
<dbReference type="GO" id="GO:0005737">
    <property type="term" value="C:cytoplasm"/>
    <property type="evidence" value="ECO:0007669"/>
    <property type="project" value="UniProtKB-SubCell"/>
</dbReference>
<dbReference type="NCBIfam" id="NF006175">
    <property type="entry name" value="PRK08311.2-3"/>
    <property type="match status" value="1"/>
</dbReference>
<organism evidence="8 9">
    <name type="scientific">Desulfocucumis palustris</name>
    <dbReference type="NCBI Taxonomy" id="1898651"/>
    <lineage>
        <taxon>Bacteria</taxon>
        <taxon>Bacillati</taxon>
        <taxon>Bacillota</taxon>
        <taxon>Clostridia</taxon>
        <taxon>Eubacteriales</taxon>
        <taxon>Desulfocucumaceae</taxon>
        <taxon>Desulfocucumis</taxon>
    </lineage>
</organism>
<dbReference type="HAMAP" id="MF_02064">
    <property type="entry name" value="Sigma70_SigI"/>
    <property type="match status" value="1"/>
</dbReference>
<keyword evidence="6" id="KW-0346">Stress response</keyword>
<name>A0A2L2XFB7_9FIRM</name>
<evidence type="ECO:0000256" key="1">
    <source>
        <dbReference type="ARBA" id="ARBA00022490"/>
    </source>
</evidence>
<keyword evidence="2 6" id="KW-0805">Transcription regulation</keyword>
<evidence type="ECO:0000259" key="7">
    <source>
        <dbReference type="Pfam" id="PF04542"/>
    </source>
</evidence>
<feature type="domain" description="RNA polymerase sigma-70 region 2" evidence="7">
    <location>
        <begin position="25"/>
        <end position="96"/>
    </location>
</feature>
<dbReference type="RefSeq" id="WP_231702789.1">
    <property type="nucleotide sequence ID" value="NZ_BFAV01000157.1"/>
</dbReference>
<comment type="subunit">
    <text evidence="6">Interacts with RsgI.</text>
</comment>
<evidence type="ECO:0000313" key="9">
    <source>
        <dbReference type="Proteomes" id="UP000239549"/>
    </source>
</evidence>
<feature type="DNA-binding region" description="H-T-H motif" evidence="6">
    <location>
        <begin position="192"/>
        <end position="211"/>
    </location>
</feature>
<dbReference type="Proteomes" id="UP000239549">
    <property type="component" value="Unassembled WGS sequence"/>
</dbReference>
<evidence type="ECO:0000256" key="2">
    <source>
        <dbReference type="ARBA" id="ARBA00023015"/>
    </source>
</evidence>
<dbReference type="Gene3D" id="1.20.120.1810">
    <property type="match status" value="1"/>
</dbReference>
<dbReference type="InterPro" id="IPR007627">
    <property type="entry name" value="RNA_pol_sigma70_r2"/>
</dbReference>
<comment type="similarity">
    <text evidence="6">Belongs to the sigma-70 factor family. SigI subfamily.</text>
</comment>
<dbReference type="InterPro" id="IPR013325">
    <property type="entry name" value="RNA_pol_sigma_r2"/>
</dbReference>
<dbReference type="GO" id="GO:0003677">
    <property type="term" value="F:DNA binding"/>
    <property type="evidence" value="ECO:0007669"/>
    <property type="project" value="UniProtKB-UniRule"/>
</dbReference>
<dbReference type="SUPFAM" id="SSF88946">
    <property type="entry name" value="Sigma2 domain of RNA polymerase sigma factors"/>
    <property type="match status" value="1"/>
</dbReference>
<keyword evidence="5 6" id="KW-0804">Transcription</keyword>
<dbReference type="PANTHER" id="PTHR30385">
    <property type="entry name" value="SIGMA FACTOR F FLAGELLAR"/>
    <property type="match status" value="1"/>
</dbReference>
<comment type="caution">
    <text evidence="8">The sequence shown here is derived from an EMBL/GenBank/DDBJ whole genome shotgun (WGS) entry which is preliminary data.</text>
</comment>
<comment type="function">
    <text evidence="6">Sigma factors are initiation factors that promote the attachment of RNA polymerase to specific initiation sites and are then released.</text>
</comment>
<evidence type="ECO:0000256" key="6">
    <source>
        <dbReference type="HAMAP-Rule" id="MF_02064"/>
    </source>
</evidence>
<sequence length="244" mass="28225">MLEREALESNLARARSGDGEAREELLRAYKPHVLKIAEKSCGRGLEWGRDDELSIGLIALNEAVDRFNMERSDSFAAFAGLVIKSRLKDYYRREKKLIPQDLSLQDGEEEVTPAELSKAWELYRREKEALERASEITEYGKLLADYEITFSELVNIAPKRKQHRQELIAASREMSRRRDLMAYLFRNRRLPLNELGVACGLGRKTLERGRKYIIAVALVLYHRERFLYLNSYLSLDDSGPEGVR</sequence>
<proteinExistence type="inferred from homology"/>
<dbReference type="InterPro" id="IPR014244">
    <property type="entry name" value="RNA_pol_sigma-I"/>
</dbReference>
<evidence type="ECO:0000313" key="8">
    <source>
        <dbReference type="EMBL" id="GBF35049.1"/>
    </source>
</evidence>
<evidence type="ECO:0000256" key="3">
    <source>
        <dbReference type="ARBA" id="ARBA00023082"/>
    </source>
</evidence>
<dbReference type="PIRSF" id="PIRSF038953">
    <property type="entry name" value="SigI"/>
    <property type="match status" value="1"/>
</dbReference>
<keyword evidence="9" id="KW-1185">Reference proteome</keyword>
<dbReference type="EMBL" id="BFAV01000157">
    <property type="protein sequence ID" value="GBF35049.1"/>
    <property type="molecule type" value="Genomic_DNA"/>
</dbReference>
<protein>
    <recommendedName>
        <fullName evidence="6">RNA polymerase sigma factor SigI</fullName>
    </recommendedName>
</protein>
<keyword evidence="3 6" id="KW-0731">Sigma factor</keyword>
<comment type="subcellular location">
    <subcellularLocation>
        <location evidence="6">Cytoplasm</location>
    </subcellularLocation>
</comment>
<evidence type="ECO:0000256" key="4">
    <source>
        <dbReference type="ARBA" id="ARBA00023125"/>
    </source>
</evidence>
<keyword evidence="1 6" id="KW-0963">Cytoplasm</keyword>